<feature type="transmembrane region" description="Helical" evidence="7">
    <location>
        <begin position="39"/>
        <end position="66"/>
    </location>
</feature>
<evidence type="ECO:0000256" key="3">
    <source>
        <dbReference type="ARBA" id="ARBA00009370"/>
    </source>
</evidence>
<dbReference type="EMBL" id="UASJ01000001">
    <property type="protein sequence ID" value="SQB65518.1"/>
    <property type="molecule type" value="Genomic_DNA"/>
</dbReference>
<evidence type="ECO:0000256" key="8">
    <source>
        <dbReference type="SAM" id="MobiDB-lite"/>
    </source>
</evidence>
<feature type="domain" description="Peptidase S26" evidence="9">
    <location>
        <begin position="41"/>
        <end position="239"/>
    </location>
</feature>
<dbReference type="CDD" id="cd06530">
    <property type="entry name" value="S26_SPase_I"/>
    <property type="match status" value="1"/>
</dbReference>
<evidence type="ECO:0000256" key="5">
    <source>
        <dbReference type="ARBA" id="ARBA00022801"/>
    </source>
</evidence>
<proteinExistence type="inferred from homology"/>
<feature type="active site" evidence="6">
    <location>
        <position position="149"/>
    </location>
</feature>
<dbReference type="GO" id="GO:0009003">
    <property type="term" value="F:signal peptidase activity"/>
    <property type="evidence" value="ECO:0007669"/>
    <property type="project" value="UniProtKB-EC"/>
</dbReference>
<feature type="active site" evidence="6">
    <location>
        <position position="71"/>
    </location>
</feature>
<dbReference type="PRINTS" id="PR00727">
    <property type="entry name" value="LEADERPTASE"/>
</dbReference>
<evidence type="ECO:0000313" key="12">
    <source>
        <dbReference type="Proteomes" id="UP000250245"/>
    </source>
</evidence>
<keyword evidence="7" id="KW-1133">Transmembrane helix</keyword>
<dbReference type="NCBIfam" id="TIGR02227">
    <property type="entry name" value="sigpep_I_bact"/>
    <property type="match status" value="1"/>
</dbReference>
<dbReference type="Proteomes" id="UP000250245">
    <property type="component" value="Unassembled WGS sequence"/>
</dbReference>
<dbReference type="AlphaFoldDB" id="A0A2X2YGL8"/>
<name>A0A2X2YGL8_9ACTO</name>
<dbReference type="InterPro" id="IPR019533">
    <property type="entry name" value="Peptidase_S26"/>
</dbReference>
<comment type="catalytic activity">
    <reaction evidence="1 7">
        <text>Cleavage of hydrophobic, N-terminal signal or leader sequences from secreted and periplasmic proteins.</text>
        <dbReference type="EC" id="3.4.21.89"/>
    </reaction>
</comment>
<evidence type="ECO:0000313" key="13">
    <source>
        <dbReference type="Proteomes" id="UP000553981"/>
    </source>
</evidence>
<evidence type="ECO:0000313" key="11">
    <source>
        <dbReference type="EMBL" id="SQB65518.1"/>
    </source>
</evidence>
<dbReference type="RefSeq" id="WP_004011186.1">
    <property type="nucleotide sequence ID" value="NZ_CP068112.1"/>
</dbReference>
<dbReference type="SUPFAM" id="SSF51306">
    <property type="entry name" value="LexA/Signal peptidase"/>
    <property type="match status" value="1"/>
</dbReference>
<evidence type="ECO:0000259" key="9">
    <source>
        <dbReference type="Pfam" id="PF10502"/>
    </source>
</evidence>
<dbReference type="InterPro" id="IPR036286">
    <property type="entry name" value="LexA/Signal_pep-like_sf"/>
</dbReference>
<accession>A0A2X2YGL8</accession>
<dbReference type="GeneID" id="55565141"/>
<evidence type="ECO:0000313" key="10">
    <source>
        <dbReference type="EMBL" id="NMW87118.1"/>
    </source>
</evidence>
<dbReference type="EC" id="3.4.21.89" evidence="4 7"/>
<evidence type="ECO:0000256" key="4">
    <source>
        <dbReference type="ARBA" id="ARBA00013208"/>
    </source>
</evidence>
<evidence type="ECO:0000256" key="6">
    <source>
        <dbReference type="PIRSR" id="PIRSR600223-1"/>
    </source>
</evidence>
<dbReference type="GO" id="GO:0004252">
    <property type="term" value="F:serine-type endopeptidase activity"/>
    <property type="evidence" value="ECO:0007669"/>
    <property type="project" value="InterPro"/>
</dbReference>
<sequence length="299" mass="33011">MRKKTQRTEGTGDPLELATVTPDTTRSHTHRGRAKDSPWWLDLVVGVVVAVVLMALAKAFIFQFFVIPSESMENTLMKGDRIFVSKMKNFQPVERGDIVVFEDRHDWLPDEFKNDNPTGFAATSFGQAVDKGLRVLQLKPEYPGGYLVKRVIGVGGDHVTCCSAQNQIEVNGKVVEEPYLKKGANLMPVPFDVTVPAGKYWVMGDNRDNSGDSRYHQDDNNHGFVDEEQIVGRTILRYFPVNRVKVFSNPGLNQLPRVTKQAPPPSEPPSSPQPPAPAAVSPGATSGAEVSPRDSKDNQ</sequence>
<dbReference type="OMA" id="EPWANID"/>
<reference evidence="11 12" key="1">
    <citation type="submission" date="2018-06" db="EMBL/GenBank/DDBJ databases">
        <authorList>
            <consortium name="Pathogen Informatics"/>
            <person name="Doyle S."/>
        </authorList>
    </citation>
    <scope>NUCLEOTIDE SEQUENCE [LARGE SCALE GENOMIC DNA]</scope>
    <source>
        <strain evidence="11 12">NCTC11820</strain>
    </source>
</reference>
<evidence type="ECO:0000256" key="1">
    <source>
        <dbReference type="ARBA" id="ARBA00000677"/>
    </source>
</evidence>
<dbReference type="PANTHER" id="PTHR43390">
    <property type="entry name" value="SIGNAL PEPTIDASE I"/>
    <property type="match status" value="1"/>
</dbReference>
<dbReference type="Pfam" id="PF10502">
    <property type="entry name" value="Peptidase_S26"/>
    <property type="match status" value="1"/>
</dbReference>
<feature type="compositionally biased region" description="Pro residues" evidence="8">
    <location>
        <begin position="262"/>
        <end position="277"/>
    </location>
</feature>
<evidence type="ECO:0000256" key="7">
    <source>
        <dbReference type="RuleBase" id="RU362042"/>
    </source>
</evidence>
<dbReference type="Proteomes" id="UP000553981">
    <property type="component" value="Unassembled WGS sequence"/>
</dbReference>
<keyword evidence="7" id="KW-0645">Protease</keyword>
<dbReference type="InterPro" id="IPR019758">
    <property type="entry name" value="Pept_S26A_signal_pept_1_CS"/>
</dbReference>
<dbReference type="PROSITE" id="PS00761">
    <property type="entry name" value="SPASE_I_3"/>
    <property type="match status" value="1"/>
</dbReference>
<reference evidence="10 13" key="2">
    <citation type="submission" date="2020-04" db="EMBL/GenBank/DDBJ databases">
        <title>Antimicrobial susceptibility and clonality of vaginal-derived multi-drug resistant Mobiluncus isolates in China.</title>
        <authorList>
            <person name="Zhang X."/>
        </authorList>
    </citation>
    <scope>NUCLEOTIDE SEQUENCE [LARGE SCALE GENOMIC DNA]</scope>
    <source>
        <strain evidence="10 13">19</strain>
    </source>
</reference>
<dbReference type="PANTHER" id="PTHR43390:SF1">
    <property type="entry name" value="CHLOROPLAST PROCESSING PEPTIDASE"/>
    <property type="match status" value="1"/>
</dbReference>
<dbReference type="InterPro" id="IPR000223">
    <property type="entry name" value="Pept_S26A_signal_pept_1"/>
</dbReference>
<keyword evidence="5 7" id="KW-0378">Hydrolase</keyword>
<gene>
    <name evidence="11" type="primary">sipT_2</name>
    <name evidence="10" type="synonym">lepB</name>
    <name evidence="10" type="ORF">HHJ67_05045</name>
    <name evidence="11" type="ORF">NCTC11820_01586</name>
</gene>
<evidence type="ECO:0000256" key="2">
    <source>
        <dbReference type="ARBA" id="ARBA00004401"/>
    </source>
</evidence>
<organism evidence="11 12">
    <name type="scientific">Mobiluncus curtisii</name>
    <dbReference type="NCBI Taxonomy" id="2051"/>
    <lineage>
        <taxon>Bacteria</taxon>
        <taxon>Bacillati</taxon>
        <taxon>Actinomycetota</taxon>
        <taxon>Actinomycetes</taxon>
        <taxon>Actinomycetales</taxon>
        <taxon>Actinomycetaceae</taxon>
        <taxon>Mobiluncus</taxon>
    </lineage>
</organism>
<comment type="similarity">
    <text evidence="3 7">Belongs to the peptidase S26 family.</text>
</comment>
<dbReference type="GO" id="GO:0005886">
    <property type="term" value="C:plasma membrane"/>
    <property type="evidence" value="ECO:0007669"/>
    <property type="project" value="UniProtKB-SubCell"/>
</dbReference>
<keyword evidence="7" id="KW-0472">Membrane</keyword>
<dbReference type="EMBL" id="JABCUI010000002">
    <property type="protein sequence ID" value="NMW87118.1"/>
    <property type="molecule type" value="Genomic_DNA"/>
</dbReference>
<feature type="region of interest" description="Disordered" evidence="8">
    <location>
        <begin position="1"/>
        <end position="33"/>
    </location>
</feature>
<keyword evidence="7" id="KW-0812">Transmembrane</keyword>
<protein>
    <recommendedName>
        <fullName evidence="4 7">Signal peptidase I</fullName>
        <ecNumber evidence="4 7">3.4.21.89</ecNumber>
    </recommendedName>
</protein>
<dbReference type="GO" id="GO:0006465">
    <property type="term" value="P:signal peptide processing"/>
    <property type="evidence" value="ECO:0007669"/>
    <property type="project" value="InterPro"/>
</dbReference>
<comment type="subcellular location">
    <subcellularLocation>
        <location evidence="2">Cell membrane</location>
        <topology evidence="2">Single-pass type II membrane protein</topology>
    </subcellularLocation>
    <subcellularLocation>
        <location evidence="7">Membrane</location>
        <topology evidence="7">Single-pass type II membrane protein</topology>
    </subcellularLocation>
</comment>
<dbReference type="Gene3D" id="2.10.109.10">
    <property type="entry name" value="Umud Fragment, subunit A"/>
    <property type="match status" value="1"/>
</dbReference>
<feature type="region of interest" description="Disordered" evidence="8">
    <location>
        <begin position="251"/>
        <end position="299"/>
    </location>
</feature>